<feature type="signal peptide" evidence="2">
    <location>
        <begin position="1"/>
        <end position="31"/>
    </location>
</feature>
<keyword evidence="4" id="KW-1185">Reference proteome</keyword>
<dbReference type="Proteomes" id="UP001341840">
    <property type="component" value="Unassembled WGS sequence"/>
</dbReference>
<reference evidence="3 4" key="1">
    <citation type="journal article" date="2023" name="Plants (Basel)">
        <title>Bridging the Gap: Combining Genomics and Transcriptomics Approaches to Understand Stylosanthes scabra, an Orphan Legume from the Brazilian Caatinga.</title>
        <authorList>
            <person name="Ferreira-Neto J.R.C."/>
            <person name="da Silva M.D."/>
            <person name="Binneck E."/>
            <person name="de Melo N.F."/>
            <person name="da Silva R.H."/>
            <person name="de Melo A.L.T.M."/>
            <person name="Pandolfi V."/>
            <person name="Bustamante F.O."/>
            <person name="Brasileiro-Vidal A.C."/>
            <person name="Benko-Iseppon A.M."/>
        </authorList>
    </citation>
    <scope>NUCLEOTIDE SEQUENCE [LARGE SCALE GENOMIC DNA]</scope>
    <source>
        <tissue evidence="3">Leaves</tissue>
    </source>
</reference>
<sequence>MTMMLMKTTIIMKTHAFLLALFLLAFVVTEACPLSKIGSESSVISREGLAVDYFFDWLSLGAIKSGPSPAGKGHKFDETLLGGIKDSGPSGSGVGHSSTNSNTLGGIKDPGPSAGGKGHQFITAQTLGGIKDSGPSPGQGH</sequence>
<feature type="region of interest" description="Disordered" evidence="1">
    <location>
        <begin position="68"/>
        <end position="141"/>
    </location>
</feature>
<evidence type="ECO:0000313" key="4">
    <source>
        <dbReference type="Proteomes" id="UP001341840"/>
    </source>
</evidence>
<keyword evidence="2" id="KW-0732">Signal</keyword>
<name>A0ABU6ZJC2_9FABA</name>
<accession>A0ABU6ZJC2</accession>
<dbReference type="EMBL" id="JASCZI010272399">
    <property type="protein sequence ID" value="MED6222041.1"/>
    <property type="molecule type" value="Genomic_DNA"/>
</dbReference>
<organism evidence="3 4">
    <name type="scientific">Stylosanthes scabra</name>
    <dbReference type="NCBI Taxonomy" id="79078"/>
    <lineage>
        <taxon>Eukaryota</taxon>
        <taxon>Viridiplantae</taxon>
        <taxon>Streptophyta</taxon>
        <taxon>Embryophyta</taxon>
        <taxon>Tracheophyta</taxon>
        <taxon>Spermatophyta</taxon>
        <taxon>Magnoliopsida</taxon>
        <taxon>eudicotyledons</taxon>
        <taxon>Gunneridae</taxon>
        <taxon>Pentapetalae</taxon>
        <taxon>rosids</taxon>
        <taxon>fabids</taxon>
        <taxon>Fabales</taxon>
        <taxon>Fabaceae</taxon>
        <taxon>Papilionoideae</taxon>
        <taxon>50 kb inversion clade</taxon>
        <taxon>dalbergioids sensu lato</taxon>
        <taxon>Dalbergieae</taxon>
        <taxon>Pterocarpus clade</taxon>
        <taxon>Stylosanthes</taxon>
    </lineage>
</organism>
<protein>
    <submittedName>
        <fullName evidence="3">Uncharacterized protein</fullName>
    </submittedName>
</protein>
<dbReference type="PANTHER" id="PTHR34663:SF21">
    <property type="entry name" value="PROTEIN, PUTATIVE-RELATED"/>
    <property type="match status" value="1"/>
</dbReference>
<evidence type="ECO:0000313" key="3">
    <source>
        <dbReference type="EMBL" id="MED6222041.1"/>
    </source>
</evidence>
<comment type="caution">
    <text evidence="3">The sequence shown here is derived from an EMBL/GenBank/DDBJ whole genome shotgun (WGS) entry which is preliminary data.</text>
</comment>
<dbReference type="InterPro" id="IPR044700">
    <property type="entry name" value="PIP2/PIPL1"/>
</dbReference>
<feature type="chain" id="PRO_5046283400" evidence="2">
    <location>
        <begin position="32"/>
        <end position="141"/>
    </location>
</feature>
<gene>
    <name evidence="3" type="ORF">PIB30_060634</name>
</gene>
<dbReference type="PANTHER" id="PTHR34663">
    <property type="entry name" value="OS06G0637400 PROTEIN"/>
    <property type="match status" value="1"/>
</dbReference>
<evidence type="ECO:0000256" key="1">
    <source>
        <dbReference type="SAM" id="MobiDB-lite"/>
    </source>
</evidence>
<proteinExistence type="predicted"/>
<evidence type="ECO:0000256" key="2">
    <source>
        <dbReference type="SAM" id="SignalP"/>
    </source>
</evidence>